<reference evidence="1 2" key="1">
    <citation type="journal article" date="2023" name="Arcadia Sci">
        <title>De novo assembly of a long-read Amblyomma americanum tick genome.</title>
        <authorList>
            <person name="Chou S."/>
            <person name="Poskanzer K.E."/>
            <person name="Rollins M."/>
            <person name="Thuy-Boun P.S."/>
        </authorList>
    </citation>
    <scope>NUCLEOTIDE SEQUENCE [LARGE SCALE GENOMIC DNA]</scope>
    <source>
        <strain evidence="1">F_SG_1</strain>
        <tissue evidence="1">Salivary glands</tissue>
    </source>
</reference>
<sequence>MYLFLELPRRQRDKHCAYPAGKRQFASEQSHSIASFARGSAVHCGDHLALICRSVSETKKKEHHGFRPLCVPRWFTHDQGLQRTQHRLCYELRATRR</sequence>
<accession>A0AAQ4F5Q9</accession>
<protein>
    <submittedName>
        <fullName evidence="1">Uncharacterized protein</fullName>
    </submittedName>
</protein>
<gene>
    <name evidence="1" type="ORF">V5799_016216</name>
</gene>
<comment type="caution">
    <text evidence="1">The sequence shown here is derived from an EMBL/GenBank/DDBJ whole genome shotgun (WGS) entry which is preliminary data.</text>
</comment>
<dbReference type="AlphaFoldDB" id="A0AAQ4F5Q9"/>
<dbReference type="Proteomes" id="UP001321473">
    <property type="component" value="Unassembled WGS sequence"/>
</dbReference>
<proteinExistence type="predicted"/>
<evidence type="ECO:0000313" key="1">
    <source>
        <dbReference type="EMBL" id="KAK8782439.1"/>
    </source>
</evidence>
<organism evidence="1 2">
    <name type="scientific">Amblyomma americanum</name>
    <name type="common">Lone star tick</name>
    <dbReference type="NCBI Taxonomy" id="6943"/>
    <lineage>
        <taxon>Eukaryota</taxon>
        <taxon>Metazoa</taxon>
        <taxon>Ecdysozoa</taxon>
        <taxon>Arthropoda</taxon>
        <taxon>Chelicerata</taxon>
        <taxon>Arachnida</taxon>
        <taxon>Acari</taxon>
        <taxon>Parasitiformes</taxon>
        <taxon>Ixodida</taxon>
        <taxon>Ixodoidea</taxon>
        <taxon>Ixodidae</taxon>
        <taxon>Amblyomminae</taxon>
        <taxon>Amblyomma</taxon>
    </lineage>
</organism>
<dbReference type="EMBL" id="JARKHS020006663">
    <property type="protein sequence ID" value="KAK8782439.1"/>
    <property type="molecule type" value="Genomic_DNA"/>
</dbReference>
<evidence type="ECO:0000313" key="2">
    <source>
        <dbReference type="Proteomes" id="UP001321473"/>
    </source>
</evidence>
<name>A0AAQ4F5Q9_AMBAM</name>
<keyword evidence="2" id="KW-1185">Reference proteome</keyword>